<dbReference type="SUPFAM" id="SSF53383">
    <property type="entry name" value="PLP-dependent transferases"/>
    <property type="match status" value="1"/>
</dbReference>
<evidence type="ECO:0000256" key="3">
    <source>
        <dbReference type="ARBA" id="ARBA00022679"/>
    </source>
</evidence>
<dbReference type="InterPro" id="IPR049704">
    <property type="entry name" value="Aminotrans_3_PPA_site"/>
</dbReference>
<organism evidence="6 7">
    <name type="scientific">Streptomyces alfalfae</name>
    <dbReference type="NCBI Taxonomy" id="1642299"/>
    <lineage>
        <taxon>Bacteria</taxon>
        <taxon>Bacillati</taxon>
        <taxon>Actinomycetota</taxon>
        <taxon>Actinomycetes</taxon>
        <taxon>Kitasatosporales</taxon>
        <taxon>Streptomycetaceae</taxon>
        <taxon>Streptomyces</taxon>
    </lineage>
</organism>
<comment type="similarity">
    <text evidence="5">Belongs to the class-III pyridoxal-phosphate-dependent aminotransferase family.</text>
</comment>
<dbReference type="GO" id="GO:0030170">
    <property type="term" value="F:pyridoxal phosphate binding"/>
    <property type="evidence" value="ECO:0007669"/>
    <property type="project" value="InterPro"/>
</dbReference>
<protein>
    <submittedName>
        <fullName evidence="6">Aspartate aminotransferase family protein</fullName>
    </submittedName>
</protein>
<dbReference type="GO" id="GO:0008483">
    <property type="term" value="F:transaminase activity"/>
    <property type="evidence" value="ECO:0007669"/>
    <property type="project" value="UniProtKB-KW"/>
</dbReference>
<dbReference type="InterPro" id="IPR015422">
    <property type="entry name" value="PyrdxlP-dep_Trfase_small"/>
</dbReference>
<accession>A0A7T4PP99</accession>
<dbReference type="InterPro" id="IPR005814">
    <property type="entry name" value="Aminotrans_3"/>
</dbReference>
<dbReference type="Pfam" id="PF00202">
    <property type="entry name" value="Aminotran_3"/>
    <property type="match status" value="1"/>
</dbReference>
<dbReference type="CDD" id="cd00610">
    <property type="entry name" value="OAT_like"/>
    <property type="match status" value="1"/>
</dbReference>
<evidence type="ECO:0000256" key="2">
    <source>
        <dbReference type="ARBA" id="ARBA00022576"/>
    </source>
</evidence>
<keyword evidence="3 6" id="KW-0808">Transferase</keyword>
<proteinExistence type="inferred from homology"/>
<dbReference type="Proteomes" id="UP000596130">
    <property type="component" value="Chromosome"/>
</dbReference>
<keyword evidence="4 5" id="KW-0663">Pyridoxal phosphate</keyword>
<keyword evidence="2 6" id="KW-0032">Aminotransferase</keyword>
<dbReference type="GO" id="GO:0042802">
    <property type="term" value="F:identical protein binding"/>
    <property type="evidence" value="ECO:0007669"/>
    <property type="project" value="TreeGrafter"/>
</dbReference>
<evidence type="ECO:0000256" key="5">
    <source>
        <dbReference type="RuleBase" id="RU003560"/>
    </source>
</evidence>
<sequence>MTTVETPGAAVEATDADTLIELYRTRMNKGRATLGELFGRHVELASEGAWVTGEDDRRFLNCGGYGVFITGARHPAVLARVTEQLGRHPVATRLFLEPQAAYAADALVDFAPPGLERVHFANSGAEAVEAAVKVARTQGRTRLVATEGGYHGKTMGALSLTGKDTFQDPFRPLLPGVDHIPYGDAAAIERLLATMPGEACVVIEPVQGEAGVIIPPEGYLREVRRACDAHGALLVLDEIQTGLGRLGAWWGADLAGVVPDILLTGKALGGGVMPVSALVATPEVFSVFDKDPYLHTSTFSGSPLAMAAVRGALEAIEDDGLVDRARVLGAQLLTELRAIAERHFGAAVREVRGQGLLIGVEFTEPGLAGELLIELLEQGVIANHSLNSHMVLRFTPPAVLTPSDVAFLCEAFDRACRAQAAQYLPSTPTH</sequence>
<comment type="cofactor">
    <cofactor evidence="1">
        <name>pyridoxal 5'-phosphate</name>
        <dbReference type="ChEBI" id="CHEBI:597326"/>
    </cofactor>
</comment>
<dbReference type="InterPro" id="IPR050103">
    <property type="entry name" value="Class-III_PLP-dep_AT"/>
</dbReference>
<name>A0A7T4PP99_9ACTN</name>
<dbReference type="PANTHER" id="PTHR11986">
    <property type="entry name" value="AMINOTRANSFERASE CLASS III"/>
    <property type="match status" value="1"/>
</dbReference>
<evidence type="ECO:0000256" key="4">
    <source>
        <dbReference type="ARBA" id="ARBA00022898"/>
    </source>
</evidence>
<dbReference type="InterPro" id="IPR015421">
    <property type="entry name" value="PyrdxlP-dep_Trfase_major"/>
</dbReference>
<dbReference type="PANTHER" id="PTHR11986:SF79">
    <property type="entry name" value="ACETYLORNITHINE AMINOTRANSFERASE, MITOCHONDRIAL"/>
    <property type="match status" value="1"/>
</dbReference>
<reference evidence="6 7" key="1">
    <citation type="submission" date="2020-12" db="EMBL/GenBank/DDBJ databases">
        <title>Identification and biosynthesis of polyene macrolides produced by Streptomyces alfalfae Men-myco-93-63.</title>
        <authorList>
            <person name="Liu D."/>
            <person name="Li Y."/>
            <person name="Liu L."/>
            <person name="Han X."/>
            <person name="Shen F."/>
        </authorList>
    </citation>
    <scope>NUCLEOTIDE SEQUENCE [LARGE SCALE GENOMIC DNA]</scope>
    <source>
        <strain evidence="6 7">Men-myco-93-63</strain>
    </source>
</reference>
<evidence type="ECO:0000313" key="6">
    <source>
        <dbReference type="EMBL" id="QQC93789.1"/>
    </source>
</evidence>
<dbReference type="Gene3D" id="3.40.640.10">
    <property type="entry name" value="Type I PLP-dependent aspartate aminotransferase-like (Major domain)"/>
    <property type="match status" value="1"/>
</dbReference>
<dbReference type="RefSeq" id="WP_198505024.1">
    <property type="nucleotide sequence ID" value="NZ_CP060742.1"/>
</dbReference>
<dbReference type="EMBL" id="CP065959">
    <property type="protein sequence ID" value="QQC93789.1"/>
    <property type="molecule type" value="Genomic_DNA"/>
</dbReference>
<dbReference type="PROSITE" id="PS00600">
    <property type="entry name" value="AA_TRANSFER_CLASS_3"/>
    <property type="match status" value="1"/>
</dbReference>
<evidence type="ECO:0000256" key="1">
    <source>
        <dbReference type="ARBA" id="ARBA00001933"/>
    </source>
</evidence>
<dbReference type="InterPro" id="IPR015424">
    <property type="entry name" value="PyrdxlP-dep_Trfase"/>
</dbReference>
<dbReference type="Gene3D" id="3.90.1150.10">
    <property type="entry name" value="Aspartate Aminotransferase, domain 1"/>
    <property type="match status" value="1"/>
</dbReference>
<dbReference type="AlphaFoldDB" id="A0A7T4PP99"/>
<gene>
    <name evidence="6" type="ORF">I8755_15565</name>
</gene>
<evidence type="ECO:0000313" key="7">
    <source>
        <dbReference type="Proteomes" id="UP000596130"/>
    </source>
</evidence>
<dbReference type="FunFam" id="3.40.640.10:FF:000004">
    <property type="entry name" value="Acetylornithine aminotransferase"/>
    <property type="match status" value="1"/>
</dbReference>